<dbReference type="GO" id="GO:0044183">
    <property type="term" value="F:protein folding chaperone"/>
    <property type="evidence" value="ECO:0007669"/>
    <property type="project" value="TreeGrafter"/>
</dbReference>
<evidence type="ECO:0008006" key="3">
    <source>
        <dbReference type="Google" id="ProtNLM"/>
    </source>
</evidence>
<dbReference type="Gene3D" id="1.25.40.10">
    <property type="entry name" value="Tetratricopeptide repeat domain"/>
    <property type="match status" value="1"/>
</dbReference>
<reference evidence="1 2" key="1">
    <citation type="journal article" date="2020" name="ISME J.">
        <title>Uncovering the hidden diversity of litter-decomposition mechanisms in mushroom-forming fungi.</title>
        <authorList>
            <person name="Floudas D."/>
            <person name="Bentzer J."/>
            <person name="Ahren D."/>
            <person name="Johansson T."/>
            <person name="Persson P."/>
            <person name="Tunlid A."/>
        </authorList>
    </citation>
    <scope>NUCLEOTIDE SEQUENCE [LARGE SCALE GENOMIC DNA]</scope>
    <source>
        <strain evidence="1 2">CBS 291.85</strain>
    </source>
</reference>
<accession>A0A8H5GMM1</accession>
<name>A0A8H5GMM1_9AGAR</name>
<dbReference type="Proteomes" id="UP000559256">
    <property type="component" value="Unassembled WGS sequence"/>
</dbReference>
<dbReference type="GO" id="GO:0005829">
    <property type="term" value="C:cytosol"/>
    <property type="evidence" value="ECO:0007669"/>
    <property type="project" value="TreeGrafter"/>
</dbReference>
<dbReference type="OrthoDB" id="433738at2759"/>
<evidence type="ECO:0000313" key="2">
    <source>
        <dbReference type="Proteomes" id="UP000559256"/>
    </source>
</evidence>
<dbReference type="PANTHER" id="PTHR46512:SF1">
    <property type="entry name" value="PEPTIDYLPROLYL ISOMERASE"/>
    <property type="match status" value="1"/>
</dbReference>
<dbReference type="GO" id="GO:0005740">
    <property type="term" value="C:mitochondrial envelope"/>
    <property type="evidence" value="ECO:0007669"/>
    <property type="project" value="TreeGrafter"/>
</dbReference>
<dbReference type="SUPFAM" id="SSF48452">
    <property type="entry name" value="TPR-like"/>
    <property type="match status" value="1"/>
</dbReference>
<dbReference type="AlphaFoldDB" id="A0A8H5GMM1"/>
<keyword evidence="2" id="KW-1185">Reference proteome</keyword>
<evidence type="ECO:0000313" key="1">
    <source>
        <dbReference type="EMBL" id="KAF5367556.1"/>
    </source>
</evidence>
<dbReference type="GO" id="GO:0016020">
    <property type="term" value="C:membrane"/>
    <property type="evidence" value="ECO:0007669"/>
    <property type="project" value="TreeGrafter"/>
</dbReference>
<comment type="caution">
    <text evidence="1">The sequence shown here is derived from an EMBL/GenBank/DDBJ whole genome shotgun (WGS) entry which is preliminary data.</text>
</comment>
<proteinExistence type="predicted"/>
<dbReference type="PANTHER" id="PTHR46512">
    <property type="entry name" value="PEPTIDYLPROLYL ISOMERASE"/>
    <property type="match status" value="1"/>
</dbReference>
<dbReference type="EMBL" id="JAACJM010000019">
    <property type="protein sequence ID" value="KAF5367556.1"/>
    <property type="molecule type" value="Genomic_DNA"/>
</dbReference>
<organism evidence="1 2">
    <name type="scientific">Tetrapyrgos nigripes</name>
    <dbReference type="NCBI Taxonomy" id="182062"/>
    <lineage>
        <taxon>Eukaryota</taxon>
        <taxon>Fungi</taxon>
        <taxon>Dikarya</taxon>
        <taxon>Basidiomycota</taxon>
        <taxon>Agaricomycotina</taxon>
        <taxon>Agaricomycetes</taxon>
        <taxon>Agaricomycetidae</taxon>
        <taxon>Agaricales</taxon>
        <taxon>Marasmiineae</taxon>
        <taxon>Marasmiaceae</taxon>
        <taxon>Tetrapyrgos</taxon>
    </lineage>
</organism>
<dbReference type="InterPro" id="IPR019734">
    <property type="entry name" value="TPR_rpt"/>
</dbReference>
<dbReference type="InterPro" id="IPR050754">
    <property type="entry name" value="FKBP4/5/8-like"/>
</dbReference>
<protein>
    <recommendedName>
        <fullName evidence="3">TPR-like protein</fullName>
    </recommendedName>
</protein>
<dbReference type="InterPro" id="IPR011990">
    <property type="entry name" value="TPR-like_helical_dom_sf"/>
</dbReference>
<dbReference type="SMART" id="SM00028">
    <property type="entry name" value="TPR"/>
    <property type="match status" value="2"/>
</dbReference>
<sequence length="187" mass="20835">MASAEEKLAVGKKHKETADQAFKNGDVQAALASYHSAMLYLQGLDKSAMASLGMVNPSPPKEGEALKQKTEVDELVEKIYANMSACHLKKENWKRAEETASKALAKNDKNYKAMFRKAKALGEQRFFEKAEKLFLEIKEKNPSDAAAVDHELARFRAIDKELEKANREKLKGFLNKSKKSDGEKASA</sequence>
<dbReference type="GO" id="GO:0012505">
    <property type="term" value="C:endomembrane system"/>
    <property type="evidence" value="ECO:0007669"/>
    <property type="project" value="TreeGrafter"/>
</dbReference>
<dbReference type="GO" id="GO:0043066">
    <property type="term" value="P:negative regulation of apoptotic process"/>
    <property type="evidence" value="ECO:0007669"/>
    <property type="project" value="TreeGrafter"/>
</dbReference>
<gene>
    <name evidence="1" type="ORF">D9758_003640</name>
</gene>